<keyword evidence="2" id="KW-0472">Membrane</keyword>
<gene>
    <name evidence="4" type="ORF">EDD41_2802</name>
</gene>
<protein>
    <submittedName>
        <fullName evidence="4">DNA-binding XRE family transcriptional regulator</fullName>
    </submittedName>
</protein>
<proteinExistence type="predicted"/>
<feature type="domain" description="HTH cro/C1-type" evidence="3">
    <location>
        <begin position="139"/>
        <end position="182"/>
    </location>
</feature>
<dbReference type="GO" id="GO:0003677">
    <property type="term" value="F:DNA binding"/>
    <property type="evidence" value="ECO:0007669"/>
    <property type="project" value="UniProtKB-KW"/>
</dbReference>
<keyword evidence="2" id="KW-1133">Transmembrane helix</keyword>
<dbReference type="PANTHER" id="PTHR46558">
    <property type="entry name" value="TRACRIPTIONAL REGULATORY PROTEIN-RELATED-RELATED"/>
    <property type="match status" value="1"/>
</dbReference>
<evidence type="ECO:0000259" key="3">
    <source>
        <dbReference type="PROSITE" id="PS50943"/>
    </source>
</evidence>
<evidence type="ECO:0000313" key="4">
    <source>
        <dbReference type="EMBL" id="ROR55526.1"/>
    </source>
</evidence>
<dbReference type="Proteomes" id="UP000275749">
    <property type="component" value="Unassembled WGS sequence"/>
</dbReference>
<sequence>MAWAALAFCGIWAANGVMGAGGLALWERRVFAAPALTALLAFFLVGLCVMAAARLTPTQAGLNASQPARWLEIGCMALGVLGPIGGMAFAVAGDPRHAPGAWSSPRCCAWLASTCWPGPNSAPDTQRRAPVARGAGALQGALGERLGVSRQTINSIETGKYDPSLPLAINLARLFGRPVEEIFHADEQ</sequence>
<dbReference type="SUPFAM" id="SSF47413">
    <property type="entry name" value="lambda repressor-like DNA-binding domains"/>
    <property type="match status" value="1"/>
</dbReference>
<dbReference type="AlphaFoldDB" id="A0A3N1ZXI1"/>
<organism evidence="4 5">
    <name type="scientific">Luteococcus japonicus</name>
    <dbReference type="NCBI Taxonomy" id="33984"/>
    <lineage>
        <taxon>Bacteria</taxon>
        <taxon>Bacillati</taxon>
        <taxon>Actinomycetota</taxon>
        <taxon>Actinomycetes</taxon>
        <taxon>Propionibacteriales</taxon>
        <taxon>Propionibacteriaceae</taxon>
        <taxon>Luteococcus</taxon>
    </lineage>
</organism>
<dbReference type="EMBL" id="RKHG01000001">
    <property type="protein sequence ID" value="ROR55526.1"/>
    <property type="molecule type" value="Genomic_DNA"/>
</dbReference>
<evidence type="ECO:0000256" key="1">
    <source>
        <dbReference type="ARBA" id="ARBA00023125"/>
    </source>
</evidence>
<evidence type="ECO:0000313" key="5">
    <source>
        <dbReference type="Proteomes" id="UP000275749"/>
    </source>
</evidence>
<dbReference type="SMART" id="SM00530">
    <property type="entry name" value="HTH_XRE"/>
    <property type="match status" value="1"/>
</dbReference>
<dbReference type="Pfam" id="PF01381">
    <property type="entry name" value="HTH_3"/>
    <property type="match status" value="1"/>
</dbReference>
<comment type="caution">
    <text evidence="4">The sequence shown here is derived from an EMBL/GenBank/DDBJ whole genome shotgun (WGS) entry which is preliminary data.</text>
</comment>
<keyword evidence="2" id="KW-0812">Transmembrane</keyword>
<name>A0A3N1ZXI1_9ACTN</name>
<dbReference type="PANTHER" id="PTHR46558:SF4">
    <property type="entry name" value="DNA-BIDING PHAGE PROTEIN"/>
    <property type="match status" value="1"/>
</dbReference>
<feature type="transmembrane region" description="Helical" evidence="2">
    <location>
        <begin position="29"/>
        <end position="52"/>
    </location>
</feature>
<keyword evidence="1 4" id="KW-0238">DNA-binding</keyword>
<accession>A0A3N1ZXI1</accession>
<feature type="transmembrane region" description="Helical" evidence="2">
    <location>
        <begin position="73"/>
        <end position="93"/>
    </location>
</feature>
<dbReference type="InterPro" id="IPR001387">
    <property type="entry name" value="Cro/C1-type_HTH"/>
</dbReference>
<dbReference type="PROSITE" id="PS50943">
    <property type="entry name" value="HTH_CROC1"/>
    <property type="match status" value="1"/>
</dbReference>
<dbReference type="InterPro" id="IPR010982">
    <property type="entry name" value="Lambda_DNA-bd_dom_sf"/>
</dbReference>
<evidence type="ECO:0000256" key="2">
    <source>
        <dbReference type="SAM" id="Phobius"/>
    </source>
</evidence>
<dbReference type="Gene3D" id="1.10.260.40">
    <property type="entry name" value="lambda repressor-like DNA-binding domains"/>
    <property type="match status" value="1"/>
</dbReference>
<dbReference type="CDD" id="cd00093">
    <property type="entry name" value="HTH_XRE"/>
    <property type="match status" value="1"/>
</dbReference>
<reference evidence="4 5" key="1">
    <citation type="submission" date="2018-11" db="EMBL/GenBank/DDBJ databases">
        <title>Sequencing the genomes of 1000 actinobacteria strains.</title>
        <authorList>
            <person name="Klenk H.-P."/>
        </authorList>
    </citation>
    <scope>NUCLEOTIDE SEQUENCE [LARGE SCALE GENOMIC DNA]</scope>
    <source>
        <strain evidence="4 5">DSM 10546</strain>
    </source>
</reference>